<organism evidence="5 6">
    <name type="scientific">Buddleja alternifolia</name>
    <dbReference type="NCBI Taxonomy" id="168488"/>
    <lineage>
        <taxon>Eukaryota</taxon>
        <taxon>Viridiplantae</taxon>
        <taxon>Streptophyta</taxon>
        <taxon>Embryophyta</taxon>
        <taxon>Tracheophyta</taxon>
        <taxon>Spermatophyta</taxon>
        <taxon>Magnoliopsida</taxon>
        <taxon>eudicotyledons</taxon>
        <taxon>Gunneridae</taxon>
        <taxon>Pentapetalae</taxon>
        <taxon>asterids</taxon>
        <taxon>lamiids</taxon>
        <taxon>Lamiales</taxon>
        <taxon>Scrophulariaceae</taxon>
        <taxon>Buddlejeae</taxon>
        <taxon>Buddleja</taxon>
    </lineage>
</organism>
<dbReference type="PANTHER" id="PTHR31225:SF221">
    <property type="entry name" value="(-)-GERMACRENE D SYNTHASE"/>
    <property type="match status" value="1"/>
</dbReference>
<dbReference type="EMBL" id="WHWC01000003">
    <property type="protein sequence ID" value="KAG8386217.1"/>
    <property type="molecule type" value="Genomic_DNA"/>
</dbReference>
<comment type="cofactor">
    <cofactor evidence="1">
        <name>Mg(2+)</name>
        <dbReference type="ChEBI" id="CHEBI:18420"/>
    </cofactor>
</comment>
<feature type="domain" description="Terpene synthase N-terminal" evidence="4">
    <location>
        <begin position="89"/>
        <end position="179"/>
    </location>
</feature>
<dbReference type="AlphaFoldDB" id="A0AAV6XZY1"/>
<accession>A0AAV6XZY1</accession>
<dbReference type="InterPro" id="IPR008930">
    <property type="entry name" value="Terpenoid_cyclase/PrenylTrfase"/>
</dbReference>
<evidence type="ECO:0000313" key="5">
    <source>
        <dbReference type="EMBL" id="KAG8386217.1"/>
    </source>
</evidence>
<sequence length="199" mass="22954">MEMHQSAAHASTENVDLEDVRRSVTYHPNVWGDYFLAYALDPMELSHNEEKEIQKLKEDVRKVLIATPDESLHKLELIDSIQRLECNGKEDEDLYIVALRFRLLRQQADVFNKFLDHEGKFEESLINNVQGILSLYEAAHCRVHGEEILDNALRLSSSVLESRVHHMSNSLATQINEALQIPIRKSLTSEEIHVCLPRK</sequence>
<evidence type="ECO:0000256" key="2">
    <source>
        <dbReference type="ARBA" id="ARBA00004721"/>
    </source>
</evidence>
<protein>
    <recommendedName>
        <fullName evidence="4">Terpene synthase N-terminal domain-containing protein</fullName>
    </recommendedName>
</protein>
<comment type="caution">
    <text evidence="5">The sequence shown here is derived from an EMBL/GenBank/DDBJ whole genome shotgun (WGS) entry which is preliminary data.</text>
</comment>
<dbReference type="InterPro" id="IPR050148">
    <property type="entry name" value="Terpene_synthase-like"/>
</dbReference>
<dbReference type="InterPro" id="IPR008949">
    <property type="entry name" value="Isoprenoid_synthase_dom_sf"/>
</dbReference>
<dbReference type="Proteomes" id="UP000826271">
    <property type="component" value="Unassembled WGS sequence"/>
</dbReference>
<proteinExistence type="predicted"/>
<keyword evidence="3" id="KW-0456">Lyase</keyword>
<evidence type="ECO:0000256" key="1">
    <source>
        <dbReference type="ARBA" id="ARBA00001946"/>
    </source>
</evidence>
<name>A0AAV6XZY1_9LAMI</name>
<keyword evidence="6" id="KW-1185">Reference proteome</keyword>
<reference evidence="5" key="1">
    <citation type="submission" date="2019-10" db="EMBL/GenBank/DDBJ databases">
        <authorList>
            <person name="Zhang R."/>
            <person name="Pan Y."/>
            <person name="Wang J."/>
            <person name="Ma R."/>
            <person name="Yu S."/>
        </authorList>
    </citation>
    <scope>NUCLEOTIDE SEQUENCE</scope>
    <source>
        <strain evidence="5">LA-IB0</strain>
        <tissue evidence="5">Leaf</tissue>
    </source>
</reference>
<dbReference type="SUPFAM" id="SSF48239">
    <property type="entry name" value="Terpenoid cyclases/Protein prenyltransferases"/>
    <property type="match status" value="1"/>
</dbReference>
<dbReference type="Pfam" id="PF01397">
    <property type="entry name" value="Terpene_synth"/>
    <property type="match status" value="1"/>
</dbReference>
<gene>
    <name evidence="5" type="ORF">BUALT_Bualt03G0126000</name>
</gene>
<dbReference type="InterPro" id="IPR036965">
    <property type="entry name" value="Terpene_synth_N_sf"/>
</dbReference>
<comment type="pathway">
    <text evidence="2">Secondary metabolite biosynthesis; terpenoid biosynthesis.</text>
</comment>
<dbReference type="Gene3D" id="1.50.10.130">
    <property type="entry name" value="Terpene synthase, N-terminal domain"/>
    <property type="match status" value="2"/>
</dbReference>
<evidence type="ECO:0000256" key="3">
    <source>
        <dbReference type="ARBA" id="ARBA00023239"/>
    </source>
</evidence>
<dbReference type="PANTHER" id="PTHR31225">
    <property type="entry name" value="OS04G0344100 PROTEIN-RELATED"/>
    <property type="match status" value="1"/>
</dbReference>
<dbReference type="InterPro" id="IPR001906">
    <property type="entry name" value="Terpene_synth_N"/>
</dbReference>
<dbReference type="GO" id="GO:0010333">
    <property type="term" value="F:terpene synthase activity"/>
    <property type="evidence" value="ECO:0007669"/>
    <property type="project" value="InterPro"/>
</dbReference>
<evidence type="ECO:0000259" key="4">
    <source>
        <dbReference type="Pfam" id="PF01397"/>
    </source>
</evidence>
<evidence type="ECO:0000313" key="6">
    <source>
        <dbReference type="Proteomes" id="UP000826271"/>
    </source>
</evidence>
<dbReference type="Gene3D" id="1.10.600.10">
    <property type="entry name" value="Farnesyl Diphosphate Synthase"/>
    <property type="match status" value="1"/>
</dbReference>
<dbReference type="GO" id="GO:0016114">
    <property type="term" value="P:terpenoid biosynthetic process"/>
    <property type="evidence" value="ECO:0007669"/>
    <property type="project" value="InterPro"/>
</dbReference>